<protein>
    <recommendedName>
        <fullName evidence="6">Serine protease</fullName>
        <ecNumber evidence="6">3.4.21.-</ecNumber>
    </recommendedName>
</protein>
<evidence type="ECO:0000256" key="6">
    <source>
        <dbReference type="RuleBase" id="RU004296"/>
    </source>
</evidence>
<dbReference type="InterPro" id="IPR043504">
    <property type="entry name" value="Peptidase_S1_PA_chymotrypsin"/>
</dbReference>
<dbReference type="EC" id="3.4.21.-" evidence="6"/>
<dbReference type="OrthoDB" id="1855925at2"/>
<dbReference type="InterPro" id="IPR008256">
    <property type="entry name" value="Peptidase_S1B"/>
</dbReference>
<dbReference type="EMBL" id="WMBA01000010">
    <property type="protein sequence ID" value="MTD54220.1"/>
    <property type="molecule type" value="Genomic_DNA"/>
</dbReference>
<proteinExistence type="inferred from homology"/>
<organism evidence="7 8">
    <name type="scientific">Amycolatopsis pithecellobii</name>
    <dbReference type="NCBI Taxonomy" id="664692"/>
    <lineage>
        <taxon>Bacteria</taxon>
        <taxon>Bacillati</taxon>
        <taxon>Actinomycetota</taxon>
        <taxon>Actinomycetes</taxon>
        <taxon>Pseudonocardiales</taxon>
        <taxon>Pseudonocardiaceae</taxon>
        <taxon>Amycolatopsis</taxon>
    </lineage>
</organism>
<dbReference type="AlphaFoldDB" id="A0A6N7Z2P0"/>
<keyword evidence="5 6" id="KW-0720">Serine protease</keyword>
<reference evidence="7 8" key="1">
    <citation type="submission" date="2019-11" db="EMBL/GenBank/DDBJ databases">
        <title>Draft genome of Amycolatopsis RM579.</title>
        <authorList>
            <person name="Duangmal K."/>
            <person name="Mingma R."/>
        </authorList>
    </citation>
    <scope>NUCLEOTIDE SEQUENCE [LARGE SCALE GENOMIC DNA]</scope>
    <source>
        <strain evidence="7 8">RM579</strain>
    </source>
</reference>
<dbReference type="PRINTS" id="PR00839">
    <property type="entry name" value="V8PROTEASE"/>
</dbReference>
<evidence type="ECO:0000256" key="5">
    <source>
        <dbReference type="ARBA" id="ARBA00022825"/>
    </source>
</evidence>
<gene>
    <name evidence="7" type="ORF">GKO32_09560</name>
</gene>
<evidence type="ECO:0000256" key="1">
    <source>
        <dbReference type="ARBA" id="ARBA00008764"/>
    </source>
</evidence>
<keyword evidence="8" id="KW-1185">Reference proteome</keyword>
<comment type="caution">
    <text evidence="7">The sequence shown here is derived from an EMBL/GenBank/DDBJ whole genome shotgun (WGS) entry which is preliminary data.</text>
</comment>
<name>A0A6N7Z2P0_9PSEU</name>
<keyword evidence="2 6" id="KW-0645">Protease</keyword>
<dbReference type="RefSeq" id="WP_154756421.1">
    <property type="nucleotide sequence ID" value="NZ_WMBA01000010.1"/>
</dbReference>
<sequence>MSPTSAQRLPVTHRLRVGMPFPPDKRQRVTQTSASPWCTTGLVTATFPDGTEGESTGFAIGERHVVTAAHAVYDKDLGGLATKVKFQPGRDAANLPFNTFTAAKWHVLDVYRDKDLTRDDYSLLVLSASMPAAVGRYQLTAADDSTLRGNEWQIAGYPDDKTPENSMWYAAGALAAVDQHLLQYRISTSAGQSGAAVAGYQAVSDTKAVGIHSRVNDDRTANLAVRVTPQVIKQIEEWKAR</sequence>
<dbReference type="SUPFAM" id="SSF50494">
    <property type="entry name" value="Trypsin-like serine proteases"/>
    <property type="match status" value="1"/>
</dbReference>
<evidence type="ECO:0000256" key="2">
    <source>
        <dbReference type="ARBA" id="ARBA00022670"/>
    </source>
</evidence>
<evidence type="ECO:0000256" key="4">
    <source>
        <dbReference type="ARBA" id="ARBA00022801"/>
    </source>
</evidence>
<dbReference type="PANTHER" id="PTHR15462">
    <property type="entry name" value="SERINE PROTEASE"/>
    <property type="match status" value="1"/>
</dbReference>
<evidence type="ECO:0000313" key="8">
    <source>
        <dbReference type="Proteomes" id="UP000440096"/>
    </source>
</evidence>
<accession>A0A6N7Z2P0</accession>
<comment type="similarity">
    <text evidence="1 6">Belongs to the peptidase S1B family.</text>
</comment>
<dbReference type="Pfam" id="PF13365">
    <property type="entry name" value="Trypsin_2"/>
    <property type="match status" value="1"/>
</dbReference>
<evidence type="ECO:0000256" key="3">
    <source>
        <dbReference type="ARBA" id="ARBA00022729"/>
    </source>
</evidence>
<dbReference type="PANTHER" id="PTHR15462:SF8">
    <property type="entry name" value="SERINE PROTEASE"/>
    <property type="match status" value="1"/>
</dbReference>
<keyword evidence="3" id="KW-0732">Signal</keyword>
<dbReference type="InterPro" id="IPR009003">
    <property type="entry name" value="Peptidase_S1_PA"/>
</dbReference>
<keyword evidence="4 6" id="KW-0378">Hydrolase</keyword>
<dbReference type="Gene3D" id="2.40.10.10">
    <property type="entry name" value="Trypsin-like serine proteases"/>
    <property type="match status" value="2"/>
</dbReference>
<dbReference type="GO" id="GO:0006508">
    <property type="term" value="P:proteolysis"/>
    <property type="evidence" value="ECO:0007669"/>
    <property type="project" value="UniProtKB-KW"/>
</dbReference>
<dbReference type="InterPro" id="IPR050966">
    <property type="entry name" value="Glutamyl_endopeptidase"/>
</dbReference>
<dbReference type="Proteomes" id="UP000440096">
    <property type="component" value="Unassembled WGS sequence"/>
</dbReference>
<evidence type="ECO:0000313" key="7">
    <source>
        <dbReference type="EMBL" id="MTD54220.1"/>
    </source>
</evidence>
<dbReference type="GO" id="GO:0008236">
    <property type="term" value="F:serine-type peptidase activity"/>
    <property type="evidence" value="ECO:0007669"/>
    <property type="project" value="UniProtKB-KW"/>
</dbReference>